<proteinExistence type="predicted"/>
<reference evidence="3" key="1">
    <citation type="journal article" date="2019" name="Int. J. Syst. Evol. Microbiol.">
        <title>The Global Catalogue of Microorganisms (GCM) 10K type strain sequencing project: providing services to taxonomists for standard genome sequencing and annotation.</title>
        <authorList>
            <consortium name="The Broad Institute Genomics Platform"/>
            <consortium name="The Broad Institute Genome Sequencing Center for Infectious Disease"/>
            <person name="Wu L."/>
            <person name="Ma J."/>
        </authorList>
    </citation>
    <scope>NUCLEOTIDE SEQUENCE [LARGE SCALE GENOMIC DNA]</scope>
    <source>
        <strain evidence="3">CGMCC 4.7396</strain>
    </source>
</reference>
<accession>A0ABV7Q1L3</accession>
<dbReference type="Proteomes" id="UP001595712">
    <property type="component" value="Unassembled WGS sequence"/>
</dbReference>
<evidence type="ECO:0008006" key="4">
    <source>
        <dbReference type="Google" id="ProtNLM"/>
    </source>
</evidence>
<keyword evidence="1" id="KW-0732">Signal</keyword>
<feature type="chain" id="PRO_5045769905" description="DUF320 domain-containing protein" evidence="1">
    <location>
        <begin position="31"/>
        <end position="123"/>
    </location>
</feature>
<evidence type="ECO:0000313" key="2">
    <source>
        <dbReference type="EMBL" id="MFC3494191.1"/>
    </source>
</evidence>
<gene>
    <name evidence="2" type="ORF">ACFO8M_17045</name>
</gene>
<evidence type="ECO:0000256" key="1">
    <source>
        <dbReference type="SAM" id="SignalP"/>
    </source>
</evidence>
<sequence>MTVIRFITKTAVAAAAAGVLAAGMAAPALAAHSGPDAARPSAQPLDAEGVESLDLCVGGTVSLNLFGPPHCAMADPHQSGVDIDADLGGVDIDADLCGLDLRLVLDLARDDVVDLDLSCSQDN</sequence>
<keyword evidence="3" id="KW-1185">Reference proteome</keyword>
<protein>
    <recommendedName>
        <fullName evidence="4">DUF320 domain-containing protein</fullName>
    </recommendedName>
</protein>
<name>A0ABV7Q1L3_9ACTN</name>
<dbReference type="EMBL" id="JBHRWO010000014">
    <property type="protein sequence ID" value="MFC3494191.1"/>
    <property type="molecule type" value="Genomic_DNA"/>
</dbReference>
<feature type="signal peptide" evidence="1">
    <location>
        <begin position="1"/>
        <end position="30"/>
    </location>
</feature>
<organism evidence="2 3">
    <name type="scientific">Glycomyces rhizosphaerae</name>
    <dbReference type="NCBI Taxonomy" id="2054422"/>
    <lineage>
        <taxon>Bacteria</taxon>
        <taxon>Bacillati</taxon>
        <taxon>Actinomycetota</taxon>
        <taxon>Actinomycetes</taxon>
        <taxon>Glycomycetales</taxon>
        <taxon>Glycomycetaceae</taxon>
        <taxon>Glycomyces</taxon>
    </lineage>
</organism>
<evidence type="ECO:0000313" key="3">
    <source>
        <dbReference type="Proteomes" id="UP001595712"/>
    </source>
</evidence>
<comment type="caution">
    <text evidence="2">The sequence shown here is derived from an EMBL/GenBank/DDBJ whole genome shotgun (WGS) entry which is preliminary data.</text>
</comment>
<dbReference type="RefSeq" id="WP_387977724.1">
    <property type="nucleotide sequence ID" value="NZ_JBHRWO010000014.1"/>
</dbReference>